<sequence length="154" mass="16357">MGRYHRLPPKIHGTVCCRGRRTRRTVYAVRPRAGSCTPAHIRQSGTGRRQLWKGDCGSSGGDRGRVGERRRRWPGARGRVAAAAAGSALTRGRVIILHPPGDAAVSPPLLTPAVGGEDDDEREGKLTGMGEEELASVGRTSSPVWGRTSSPAAT</sequence>
<proteinExistence type="predicted"/>
<feature type="compositionally biased region" description="Polar residues" evidence="1">
    <location>
        <begin position="138"/>
        <end position="154"/>
    </location>
</feature>
<evidence type="ECO:0000256" key="1">
    <source>
        <dbReference type="SAM" id="MobiDB-lite"/>
    </source>
</evidence>
<dbReference type="EnsemblPlants" id="OPUNC05G24770.1">
    <property type="protein sequence ID" value="OPUNC05G24770.1"/>
    <property type="gene ID" value="OPUNC05G24770"/>
</dbReference>
<dbReference type="Gramene" id="OPUNC05G24770.1">
    <property type="protein sequence ID" value="OPUNC05G24770.1"/>
    <property type="gene ID" value="OPUNC05G24770"/>
</dbReference>
<protein>
    <submittedName>
        <fullName evidence="2">Uncharacterized protein</fullName>
    </submittedName>
</protein>
<accession>A0A0E0L683</accession>
<dbReference type="AlphaFoldDB" id="A0A0E0L683"/>
<dbReference type="Proteomes" id="UP000026962">
    <property type="component" value="Chromosome 5"/>
</dbReference>
<feature type="region of interest" description="Disordered" evidence="1">
    <location>
        <begin position="99"/>
        <end position="154"/>
    </location>
</feature>
<keyword evidence="3" id="KW-1185">Reference proteome</keyword>
<reference evidence="2" key="2">
    <citation type="submission" date="2018-05" db="EMBL/GenBank/DDBJ databases">
        <title>OpunRS2 (Oryza punctata Reference Sequence Version 2).</title>
        <authorList>
            <person name="Zhang J."/>
            <person name="Kudrna D."/>
            <person name="Lee S."/>
            <person name="Talag J."/>
            <person name="Welchert J."/>
            <person name="Wing R.A."/>
        </authorList>
    </citation>
    <scope>NUCLEOTIDE SEQUENCE [LARGE SCALE GENOMIC DNA]</scope>
</reference>
<evidence type="ECO:0000313" key="3">
    <source>
        <dbReference type="Proteomes" id="UP000026962"/>
    </source>
</evidence>
<name>A0A0E0L683_ORYPU</name>
<reference evidence="2" key="1">
    <citation type="submission" date="2015-04" db="UniProtKB">
        <authorList>
            <consortium name="EnsemblPlants"/>
        </authorList>
    </citation>
    <scope>IDENTIFICATION</scope>
</reference>
<feature type="region of interest" description="Disordered" evidence="1">
    <location>
        <begin position="47"/>
        <end position="78"/>
    </location>
</feature>
<evidence type="ECO:0000313" key="2">
    <source>
        <dbReference type="EnsemblPlants" id="OPUNC05G24770.1"/>
    </source>
</evidence>
<dbReference type="HOGENOM" id="CLU_1707164_0_0_1"/>
<organism evidence="2">
    <name type="scientific">Oryza punctata</name>
    <name type="common">Red rice</name>
    <dbReference type="NCBI Taxonomy" id="4537"/>
    <lineage>
        <taxon>Eukaryota</taxon>
        <taxon>Viridiplantae</taxon>
        <taxon>Streptophyta</taxon>
        <taxon>Embryophyta</taxon>
        <taxon>Tracheophyta</taxon>
        <taxon>Spermatophyta</taxon>
        <taxon>Magnoliopsida</taxon>
        <taxon>Liliopsida</taxon>
        <taxon>Poales</taxon>
        <taxon>Poaceae</taxon>
        <taxon>BOP clade</taxon>
        <taxon>Oryzoideae</taxon>
        <taxon>Oryzeae</taxon>
        <taxon>Oryzinae</taxon>
        <taxon>Oryza</taxon>
    </lineage>
</organism>